<evidence type="ECO:0000313" key="4">
    <source>
        <dbReference type="Proteomes" id="UP000219514"/>
    </source>
</evidence>
<keyword evidence="1" id="KW-0732">Signal</keyword>
<proteinExistence type="predicted"/>
<gene>
    <name evidence="3" type="ORF">SAMN06893097_104363</name>
</gene>
<evidence type="ECO:0000256" key="2">
    <source>
        <dbReference type="SAM" id="MobiDB-lite"/>
    </source>
</evidence>
<feature type="region of interest" description="Disordered" evidence="2">
    <location>
        <begin position="77"/>
        <end position="100"/>
    </location>
</feature>
<feature type="region of interest" description="Disordered" evidence="2">
    <location>
        <begin position="1"/>
        <end position="34"/>
    </location>
</feature>
<organism evidence="3 4">
    <name type="scientific">Geodermatophilus sabuli</name>
    <dbReference type="NCBI Taxonomy" id="1564158"/>
    <lineage>
        <taxon>Bacteria</taxon>
        <taxon>Bacillati</taxon>
        <taxon>Actinomycetota</taxon>
        <taxon>Actinomycetes</taxon>
        <taxon>Geodermatophilales</taxon>
        <taxon>Geodermatophilaceae</taxon>
        <taxon>Geodermatophilus</taxon>
    </lineage>
</organism>
<dbReference type="Proteomes" id="UP000219514">
    <property type="component" value="Unassembled WGS sequence"/>
</dbReference>
<protein>
    <submittedName>
        <fullName evidence="3">V8-like Glu-specific endopeptidase</fullName>
    </submittedName>
</protein>
<dbReference type="InterPro" id="IPR050966">
    <property type="entry name" value="Glutamyl_endopeptidase"/>
</dbReference>
<evidence type="ECO:0000313" key="3">
    <source>
        <dbReference type="EMBL" id="SNX96648.1"/>
    </source>
</evidence>
<dbReference type="AlphaFoldDB" id="A0A285EBZ7"/>
<name>A0A285EBZ7_9ACTN</name>
<dbReference type="PANTHER" id="PTHR15462">
    <property type="entry name" value="SERINE PROTEASE"/>
    <property type="match status" value="1"/>
</dbReference>
<dbReference type="EMBL" id="OBDO01000004">
    <property type="protein sequence ID" value="SNX96648.1"/>
    <property type="molecule type" value="Genomic_DNA"/>
</dbReference>
<dbReference type="InterPro" id="IPR043504">
    <property type="entry name" value="Peptidase_S1_PA_chymotrypsin"/>
</dbReference>
<keyword evidence="4" id="KW-1185">Reference proteome</keyword>
<dbReference type="InterPro" id="IPR009003">
    <property type="entry name" value="Peptidase_S1_PA"/>
</dbReference>
<evidence type="ECO:0000256" key="1">
    <source>
        <dbReference type="ARBA" id="ARBA00022729"/>
    </source>
</evidence>
<sequence length="347" mass="36793">MSNGRSTEGGQGTSGTPNPVDVRPDTDTGGNIFSPTQQLTTMAEAEQVWTTAAMEAAQPCDVIEIDEDALGDSAAVADQDAGGLSSGGRPADGDGDGQDAQAADVETLGYAYPPPFTRYENFADYSLWPYRTVGKLFFKQGGSSFVCSASSIGGCAIITAGHCVHQGNDSPGGWATDVIFVPAYKDGNAPFGQWPANYLVTRTQWYRNGIPKGLSEDIGGAVLHRQGGRTISERVGFLGFAWNWKREQHWHSMGYPAAAPFDGRRMQICASSYAYDGSVGATPNPVGAGNDLTGGCSGGPWVWQFGTGNYVNGVNSYRRSTHPLELYSPYFGDAAKSLFDTIRAGTC</sequence>
<reference evidence="3 4" key="1">
    <citation type="submission" date="2017-09" db="EMBL/GenBank/DDBJ databases">
        <authorList>
            <person name="Ehlers B."/>
            <person name="Leendertz F.H."/>
        </authorList>
    </citation>
    <scope>NUCLEOTIDE SEQUENCE [LARGE SCALE GENOMIC DNA]</scope>
    <source>
        <strain evidence="3 4">DSM 46844</strain>
    </source>
</reference>
<dbReference type="SUPFAM" id="SSF50494">
    <property type="entry name" value="Trypsin-like serine proteases"/>
    <property type="match status" value="1"/>
</dbReference>
<accession>A0A285EBZ7</accession>
<dbReference type="Gene3D" id="2.40.10.10">
    <property type="entry name" value="Trypsin-like serine proteases"/>
    <property type="match status" value="2"/>
</dbReference>
<dbReference type="PANTHER" id="PTHR15462:SF19">
    <property type="entry name" value="PEPTIDASE S1 DOMAIN-CONTAINING PROTEIN"/>
    <property type="match status" value="1"/>
</dbReference>